<dbReference type="KEGG" id="cmic:caldi_22080"/>
<feature type="transmembrane region" description="Helical" evidence="7">
    <location>
        <begin position="303"/>
        <end position="325"/>
    </location>
</feature>
<comment type="similarity">
    <text evidence="2">Belongs to the NrfD family.</text>
</comment>
<keyword evidence="6 7" id="KW-0472">Membrane</keyword>
<organism evidence="8 9">
    <name type="scientific">Caldinitratiruptor microaerophilus</name>
    <dbReference type="NCBI Taxonomy" id="671077"/>
    <lineage>
        <taxon>Bacteria</taxon>
        <taxon>Bacillati</taxon>
        <taxon>Bacillota</taxon>
        <taxon>Clostridia</taxon>
        <taxon>Eubacteriales</taxon>
        <taxon>Symbiobacteriaceae</taxon>
        <taxon>Caldinitratiruptor</taxon>
    </lineage>
</organism>
<evidence type="ECO:0000256" key="6">
    <source>
        <dbReference type="ARBA" id="ARBA00023136"/>
    </source>
</evidence>
<feature type="transmembrane region" description="Helical" evidence="7">
    <location>
        <begin position="416"/>
        <end position="436"/>
    </location>
</feature>
<keyword evidence="3" id="KW-1003">Cell membrane</keyword>
<dbReference type="EMBL" id="AP025628">
    <property type="protein sequence ID" value="BDG61118.1"/>
    <property type="molecule type" value="Genomic_DNA"/>
</dbReference>
<reference evidence="8" key="1">
    <citation type="submission" date="2022-03" db="EMBL/GenBank/DDBJ databases">
        <title>Complete genome sequence of Caldinitratiruptor microaerophilus.</title>
        <authorList>
            <person name="Mukaiyama R."/>
            <person name="Nishiyama T."/>
            <person name="Ueda K."/>
        </authorList>
    </citation>
    <scope>NUCLEOTIDE SEQUENCE</scope>
    <source>
        <strain evidence="8">JCM 16183</strain>
    </source>
</reference>
<dbReference type="GO" id="GO:0005886">
    <property type="term" value="C:plasma membrane"/>
    <property type="evidence" value="ECO:0007669"/>
    <property type="project" value="UniProtKB-SubCell"/>
</dbReference>
<evidence type="ECO:0000313" key="9">
    <source>
        <dbReference type="Proteomes" id="UP001163687"/>
    </source>
</evidence>
<proteinExistence type="inferred from homology"/>
<gene>
    <name evidence="8" type="ORF">caldi_22080</name>
</gene>
<keyword evidence="4 7" id="KW-0812">Transmembrane</keyword>
<feature type="transmembrane region" description="Helical" evidence="7">
    <location>
        <begin position="225"/>
        <end position="247"/>
    </location>
</feature>
<evidence type="ECO:0000256" key="3">
    <source>
        <dbReference type="ARBA" id="ARBA00022475"/>
    </source>
</evidence>
<evidence type="ECO:0000256" key="1">
    <source>
        <dbReference type="ARBA" id="ARBA00004651"/>
    </source>
</evidence>
<dbReference type="Proteomes" id="UP001163687">
    <property type="component" value="Chromosome"/>
</dbReference>
<feature type="transmembrane region" description="Helical" evidence="7">
    <location>
        <begin position="371"/>
        <end position="396"/>
    </location>
</feature>
<name>A0AA35CMI3_9FIRM</name>
<dbReference type="AlphaFoldDB" id="A0AA35CMI3"/>
<feature type="transmembrane region" description="Helical" evidence="7">
    <location>
        <begin position="121"/>
        <end position="139"/>
    </location>
</feature>
<keyword evidence="5 7" id="KW-1133">Transmembrane helix</keyword>
<dbReference type="RefSeq" id="WP_264841795.1">
    <property type="nucleotide sequence ID" value="NZ_AP025628.1"/>
</dbReference>
<evidence type="ECO:0000256" key="2">
    <source>
        <dbReference type="ARBA" id="ARBA00008929"/>
    </source>
</evidence>
<protein>
    <submittedName>
        <fullName evidence="8">Molybdopterin oxidoreductase membrane subunit</fullName>
    </submittedName>
</protein>
<dbReference type="PANTHER" id="PTHR43044:SF2">
    <property type="entry name" value="POLYSULPHIDE REDUCTASE NRFD"/>
    <property type="match status" value="1"/>
</dbReference>
<accession>A0AA35CMI3</accession>
<feature type="transmembrane region" description="Helical" evidence="7">
    <location>
        <begin position="85"/>
        <end position="109"/>
    </location>
</feature>
<dbReference type="InterPro" id="IPR005614">
    <property type="entry name" value="NrfD-like"/>
</dbReference>
<feature type="transmembrane region" description="Helical" evidence="7">
    <location>
        <begin position="46"/>
        <end position="65"/>
    </location>
</feature>
<dbReference type="Gene3D" id="1.20.1630.10">
    <property type="entry name" value="Formate dehydrogenase/DMSO reductase domain"/>
    <property type="match status" value="1"/>
</dbReference>
<sequence length="462" mass="51748">MKEGTVRFDAAGATVQLPVGTRPAPEPEEAGVPELLLPVVRSGTGFYVLLGVLVGTIVWGLVAYLNQLKYGLIVTGLRSYFSWGLYITNFVFFIGVSHAGTLISAILRVTGADWRRPITRMAEVITGVALLVGAPMVIIDLGRPERLFNLFLHGRLQSPLLWDVISVTTYLFGSLVYLYLPMIPDLAALYPHLETRRPILARVYRALSLGWRDTPEQHRLLEKTISVMAIVIMPVAVSVHTVVSYIFSMTMREGWHSSIFGPYFVIGAIYSGIAAIIVAMWIFRRVYRLERYITEIHFRKLGYLLLAVGLVYFYTTFSEYLTMFYTGKGPERRLVTDLFVGRFAGVFWTGMALTFVPVVVAAFARWTGVTGLVLGSFVANVGMWLKRYIIITPTLANPFMPIQNVPADYAVYRPTWVEWSITAAAVATFVLLYVLFSKLFPIVSMWETRDLVADSHAKGVRG</sequence>
<dbReference type="PANTHER" id="PTHR43044">
    <property type="match status" value="1"/>
</dbReference>
<evidence type="ECO:0000313" key="8">
    <source>
        <dbReference type="EMBL" id="BDG61118.1"/>
    </source>
</evidence>
<evidence type="ECO:0000256" key="4">
    <source>
        <dbReference type="ARBA" id="ARBA00022692"/>
    </source>
</evidence>
<dbReference type="Pfam" id="PF03916">
    <property type="entry name" value="NrfD"/>
    <property type="match status" value="1"/>
</dbReference>
<keyword evidence="9" id="KW-1185">Reference proteome</keyword>
<feature type="transmembrane region" description="Helical" evidence="7">
    <location>
        <begin position="159"/>
        <end position="180"/>
    </location>
</feature>
<comment type="subcellular location">
    <subcellularLocation>
        <location evidence="1">Cell membrane</location>
        <topology evidence="1">Multi-pass membrane protein</topology>
    </subcellularLocation>
</comment>
<feature type="transmembrane region" description="Helical" evidence="7">
    <location>
        <begin position="259"/>
        <end position="283"/>
    </location>
</feature>
<evidence type="ECO:0000256" key="7">
    <source>
        <dbReference type="SAM" id="Phobius"/>
    </source>
</evidence>
<evidence type="ECO:0000256" key="5">
    <source>
        <dbReference type="ARBA" id="ARBA00022989"/>
    </source>
</evidence>
<feature type="transmembrane region" description="Helical" evidence="7">
    <location>
        <begin position="345"/>
        <end position="364"/>
    </location>
</feature>